<name>A0A067PGJ4_9AGAM</name>
<evidence type="ECO:0000313" key="2">
    <source>
        <dbReference type="Proteomes" id="UP000027265"/>
    </source>
</evidence>
<gene>
    <name evidence="1" type="ORF">JAAARDRAFT_408742</name>
</gene>
<protein>
    <submittedName>
        <fullName evidence="1">Uncharacterized protein</fullName>
    </submittedName>
</protein>
<reference evidence="2" key="1">
    <citation type="journal article" date="2014" name="Proc. Natl. Acad. Sci. U.S.A.">
        <title>Extensive sampling of basidiomycete genomes demonstrates inadequacy of the white-rot/brown-rot paradigm for wood decay fungi.</title>
        <authorList>
            <person name="Riley R."/>
            <person name="Salamov A.A."/>
            <person name="Brown D.W."/>
            <person name="Nagy L.G."/>
            <person name="Floudas D."/>
            <person name="Held B.W."/>
            <person name="Levasseur A."/>
            <person name="Lombard V."/>
            <person name="Morin E."/>
            <person name="Otillar R."/>
            <person name="Lindquist E.A."/>
            <person name="Sun H."/>
            <person name="LaButti K.M."/>
            <person name="Schmutz J."/>
            <person name="Jabbour D."/>
            <person name="Luo H."/>
            <person name="Baker S.E."/>
            <person name="Pisabarro A.G."/>
            <person name="Walton J.D."/>
            <person name="Blanchette R.A."/>
            <person name="Henrissat B."/>
            <person name="Martin F."/>
            <person name="Cullen D."/>
            <person name="Hibbett D.S."/>
            <person name="Grigoriev I.V."/>
        </authorList>
    </citation>
    <scope>NUCLEOTIDE SEQUENCE [LARGE SCALE GENOMIC DNA]</scope>
    <source>
        <strain evidence="2">MUCL 33604</strain>
    </source>
</reference>
<organism evidence="1 2">
    <name type="scientific">Jaapia argillacea MUCL 33604</name>
    <dbReference type="NCBI Taxonomy" id="933084"/>
    <lineage>
        <taxon>Eukaryota</taxon>
        <taxon>Fungi</taxon>
        <taxon>Dikarya</taxon>
        <taxon>Basidiomycota</taxon>
        <taxon>Agaricomycotina</taxon>
        <taxon>Agaricomycetes</taxon>
        <taxon>Agaricomycetidae</taxon>
        <taxon>Jaapiales</taxon>
        <taxon>Jaapiaceae</taxon>
        <taxon>Jaapia</taxon>
    </lineage>
</organism>
<accession>A0A067PGJ4</accession>
<keyword evidence="2" id="KW-1185">Reference proteome</keyword>
<dbReference type="AlphaFoldDB" id="A0A067PGJ4"/>
<evidence type="ECO:0000313" key="1">
    <source>
        <dbReference type="EMBL" id="KDQ54028.1"/>
    </source>
</evidence>
<proteinExistence type="predicted"/>
<dbReference type="EMBL" id="KL197730">
    <property type="protein sequence ID" value="KDQ54028.1"/>
    <property type="molecule type" value="Genomic_DNA"/>
</dbReference>
<sequence length="71" mass="8047">MTFLTALPTCCISPIDPLHSCILGCDLLRSLWLRPSLAYCYKIARWAYTTSPNSWRALLLGATHQRLPLQI</sequence>
<dbReference type="Proteomes" id="UP000027265">
    <property type="component" value="Unassembled WGS sequence"/>
</dbReference>
<dbReference type="InParanoid" id="A0A067PGJ4"/>
<dbReference type="HOGENOM" id="CLU_2740382_0_0_1"/>